<dbReference type="PRINTS" id="PR00377">
    <property type="entry name" value="IMPHPHTASES"/>
</dbReference>
<dbReference type="GO" id="GO:0046854">
    <property type="term" value="P:phosphatidylinositol phosphate biosynthetic process"/>
    <property type="evidence" value="ECO:0007669"/>
    <property type="project" value="InterPro"/>
</dbReference>
<evidence type="ECO:0000256" key="5">
    <source>
        <dbReference type="ARBA" id="ARBA00022801"/>
    </source>
</evidence>
<protein>
    <recommendedName>
        <fullName evidence="3">inositol-phosphate phosphatase</fullName>
        <ecNumber evidence="3">3.1.3.25</ecNumber>
    </recommendedName>
</protein>
<dbReference type="PANTHER" id="PTHR20854:SF4">
    <property type="entry name" value="INOSITOL-1-MONOPHOSPHATASE-RELATED"/>
    <property type="match status" value="1"/>
</dbReference>
<dbReference type="InterPro" id="IPR020550">
    <property type="entry name" value="Inositol_monophosphatase_CS"/>
</dbReference>
<dbReference type="PROSITE" id="PS00630">
    <property type="entry name" value="IMP_2"/>
    <property type="match status" value="1"/>
</dbReference>
<evidence type="ECO:0000256" key="3">
    <source>
        <dbReference type="ARBA" id="ARBA00013106"/>
    </source>
</evidence>
<accession>A0A9X3WSA1</accession>
<dbReference type="PANTHER" id="PTHR20854">
    <property type="entry name" value="INOSITOL MONOPHOSPHATASE"/>
    <property type="match status" value="1"/>
</dbReference>
<proteinExistence type="predicted"/>
<evidence type="ECO:0000256" key="4">
    <source>
        <dbReference type="ARBA" id="ARBA00022723"/>
    </source>
</evidence>
<dbReference type="RefSeq" id="WP_272435486.1">
    <property type="nucleotide sequence ID" value="NZ_JAMQKB010000002.1"/>
</dbReference>
<evidence type="ECO:0000256" key="2">
    <source>
        <dbReference type="ARBA" id="ARBA00001946"/>
    </source>
</evidence>
<dbReference type="GO" id="GO:0006020">
    <property type="term" value="P:inositol metabolic process"/>
    <property type="evidence" value="ECO:0007669"/>
    <property type="project" value="TreeGrafter"/>
</dbReference>
<comment type="caution">
    <text evidence="8">The sequence shown here is derived from an EMBL/GenBank/DDBJ whole genome shotgun (WGS) entry which is preliminary data.</text>
</comment>
<comment type="catalytic activity">
    <reaction evidence="1">
        <text>a myo-inositol phosphate + H2O = myo-inositol + phosphate</text>
        <dbReference type="Rhea" id="RHEA:24056"/>
        <dbReference type="ChEBI" id="CHEBI:15377"/>
        <dbReference type="ChEBI" id="CHEBI:17268"/>
        <dbReference type="ChEBI" id="CHEBI:43474"/>
        <dbReference type="ChEBI" id="CHEBI:84139"/>
        <dbReference type="EC" id="3.1.3.25"/>
    </reaction>
</comment>
<feature type="binding site" evidence="7">
    <location>
        <position position="71"/>
    </location>
    <ligand>
        <name>Mg(2+)</name>
        <dbReference type="ChEBI" id="CHEBI:18420"/>
        <label>1</label>
        <note>catalytic</note>
    </ligand>
</feature>
<dbReference type="EC" id="3.1.3.25" evidence="3"/>
<evidence type="ECO:0000313" key="9">
    <source>
        <dbReference type="Proteomes" id="UP001145050"/>
    </source>
</evidence>
<feature type="binding site" evidence="7">
    <location>
        <position position="91"/>
    </location>
    <ligand>
        <name>Mg(2+)</name>
        <dbReference type="ChEBI" id="CHEBI:18420"/>
        <label>1</label>
        <note>catalytic</note>
    </ligand>
</feature>
<comment type="cofactor">
    <cofactor evidence="2 7">
        <name>Mg(2+)</name>
        <dbReference type="ChEBI" id="CHEBI:18420"/>
    </cofactor>
</comment>
<reference evidence="8" key="1">
    <citation type="submission" date="2022-06" db="EMBL/GenBank/DDBJ databases">
        <title>Aquibacillus sp. a new bacterium isolated from soil saline samples.</title>
        <authorList>
            <person name="Galisteo C."/>
            <person name="De La Haba R."/>
            <person name="Sanchez-Porro C."/>
            <person name="Ventosa A."/>
        </authorList>
    </citation>
    <scope>NUCLEOTIDE SEQUENCE</scope>
    <source>
        <strain evidence="8">3ASR75-11</strain>
    </source>
</reference>
<feature type="binding site" evidence="7">
    <location>
        <position position="216"/>
    </location>
    <ligand>
        <name>Mg(2+)</name>
        <dbReference type="ChEBI" id="CHEBI:18420"/>
        <label>1</label>
        <note>catalytic</note>
    </ligand>
</feature>
<dbReference type="Gene3D" id="3.40.190.80">
    <property type="match status" value="1"/>
</dbReference>
<dbReference type="GO" id="GO:0046872">
    <property type="term" value="F:metal ion binding"/>
    <property type="evidence" value="ECO:0007669"/>
    <property type="project" value="UniProtKB-KW"/>
</dbReference>
<evidence type="ECO:0000256" key="7">
    <source>
        <dbReference type="PIRSR" id="PIRSR600760-2"/>
    </source>
</evidence>
<dbReference type="Pfam" id="PF00459">
    <property type="entry name" value="Inositol_P"/>
    <property type="match status" value="1"/>
</dbReference>
<evidence type="ECO:0000256" key="6">
    <source>
        <dbReference type="ARBA" id="ARBA00022842"/>
    </source>
</evidence>
<keyword evidence="5" id="KW-0378">Hydrolase</keyword>
<dbReference type="InterPro" id="IPR020583">
    <property type="entry name" value="Inositol_monoP_metal-BS"/>
</dbReference>
<keyword evidence="4 7" id="KW-0479">Metal-binding</keyword>
<feature type="binding site" evidence="7">
    <location>
        <position position="89"/>
    </location>
    <ligand>
        <name>Mg(2+)</name>
        <dbReference type="ChEBI" id="CHEBI:18420"/>
        <label>1</label>
        <note>catalytic</note>
    </ligand>
</feature>
<dbReference type="GO" id="GO:0008934">
    <property type="term" value="F:inositol monophosphate 1-phosphatase activity"/>
    <property type="evidence" value="ECO:0007669"/>
    <property type="project" value="TreeGrafter"/>
</dbReference>
<dbReference type="FunFam" id="3.30.540.10:FF:000003">
    <property type="entry name" value="Inositol-1-monophosphatase"/>
    <property type="match status" value="1"/>
</dbReference>
<feature type="binding site" evidence="7">
    <location>
        <position position="92"/>
    </location>
    <ligand>
        <name>Mg(2+)</name>
        <dbReference type="ChEBI" id="CHEBI:18420"/>
        <label>1</label>
        <note>catalytic</note>
    </ligand>
</feature>
<keyword evidence="9" id="KW-1185">Reference proteome</keyword>
<evidence type="ECO:0000313" key="8">
    <source>
        <dbReference type="EMBL" id="MDC3423738.1"/>
    </source>
</evidence>
<dbReference type="PROSITE" id="PS00629">
    <property type="entry name" value="IMP_1"/>
    <property type="match status" value="1"/>
</dbReference>
<dbReference type="SUPFAM" id="SSF56655">
    <property type="entry name" value="Carbohydrate phosphatase"/>
    <property type="match status" value="1"/>
</dbReference>
<dbReference type="Gene3D" id="3.30.540.10">
    <property type="entry name" value="Fructose-1,6-Bisphosphatase, subunit A, domain 1"/>
    <property type="match status" value="1"/>
</dbReference>
<sequence length="266" mass="29945">MDETNRQQLYDHAKKWVLEAGYHIKDRIDDPLSIDTKENPNDLVTEMDRHTEKVIAEKIATTYPDHKLLSEEGFGHDISDLAGVVWIVDPIDGTMNFVHQKRNFAISVGIFIDGVGEIGLIYNVMEDTLYNVQRGKGAFKNGEKLPNLEDRKLEEAIIGLNNFWTSENRKVDEKKMQKLVRKVRGTRSYGSAALEFAFVAEGIVDAYLTMNLAPWDIAAGVILVNEVGGITTTADGKELDMLNKSTVLTCNPSLYHQIVNEYVDLK</sequence>
<name>A0A9X3WSA1_9BACI</name>
<dbReference type="AlphaFoldDB" id="A0A9X3WSA1"/>
<keyword evidence="6 7" id="KW-0460">Magnesium</keyword>
<gene>
    <name evidence="8" type="ORF">NC797_04350</name>
</gene>
<dbReference type="Proteomes" id="UP001145050">
    <property type="component" value="Unassembled WGS sequence"/>
</dbReference>
<dbReference type="CDD" id="cd01637">
    <property type="entry name" value="IMPase_like"/>
    <property type="match status" value="1"/>
</dbReference>
<evidence type="ECO:0000256" key="1">
    <source>
        <dbReference type="ARBA" id="ARBA00001033"/>
    </source>
</evidence>
<dbReference type="GO" id="GO:0007165">
    <property type="term" value="P:signal transduction"/>
    <property type="evidence" value="ECO:0007669"/>
    <property type="project" value="TreeGrafter"/>
</dbReference>
<dbReference type="EMBL" id="JAMQKB010000002">
    <property type="protein sequence ID" value="MDC3423738.1"/>
    <property type="molecule type" value="Genomic_DNA"/>
</dbReference>
<dbReference type="InterPro" id="IPR000760">
    <property type="entry name" value="Inositol_monophosphatase-like"/>
</dbReference>
<organism evidence="8 9">
    <name type="scientific">Terrihalobacillus insolitus</name>
    <dbReference type="NCBI Taxonomy" id="2950438"/>
    <lineage>
        <taxon>Bacteria</taxon>
        <taxon>Bacillati</taxon>
        <taxon>Bacillota</taxon>
        <taxon>Bacilli</taxon>
        <taxon>Bacillales</taxon>
        <taxon>Bacillaceae</taxon>
        <taxon>Terrihalobacillus</taxon>
    </lineage>
</organism>